<gene>
    <name evidence="2" type="ORF">SMAX5B_003157</name>
</gene>
<accession>A0A2U9CWP5</accession>
<evidence type="ECO:0000313" key="3">
    <source>
        <dbReference type="Proteomes" id="UP000246464"/>
    </source>
</evidence>
<sequence>FPRYLFHLVNGSSPLSLQSFDSRVLTLRATVRRRYFTFTKPNLYCNIPGYFTNISIGGRDYSFNSDGYLSNPLLDVISYTNGRGWEERRSPGPTGGPISSSVGVRVSCGRTSRSEEPPSRSSPFPPRDKLTFAFHPRRLPFCP</sequence>
<dbReference type="Proteomes" id="UP000246464">
    <property type="component" value="Chromosome 22"/>
</dbReference>
<feature type="non-terminal residue" evidence="2">
    <location>
        <position position="1"/>
    </location>
</feature>
<feature type="compositionally biased region" description="Low complexity" evidence="1">
    <location>
        <begin position="96"/>
        <end position="111"/>
    </location>
</feature>
<keyword evidence="3" id="KW-1185">Reference proteome</keyword>
<protein>
    <submittedName>
        <fullName evidence="2">Uncharacterized protein</fullName>
    </submittedName>
</protein>
<evidence type="ECO:0000313" key="2">
    <source>
        <dbReference type="EMBL" id="AWP21115.1"/>
    </source>
</evidence>
<name>A0A2U9CWP5_SCOMX</name>
<reference evidence="2 3" key="1">
    <citation type="submission" date="2017-12" db="EMBL/GenBank/DDBJ databases">
        <title>Integrating genomic resources of turbot (Scophthalmus maximus) in depth evaluation of genetic and physical mapping variation across individuals.</title>
        <authorList>
            <person name="Martinez P."/>
        </authorList>
    </citation>
    <scope>NUCLEOTIDE SEQUENCE [LARGE SCALE GENOMIC DNA]</scope>
</reference>
<feature type="region of interest" description="Disordered" evidence="1">
    <location>
        <begin position="85"/>
        <end position="129"/>
    </location>
</feature>
<organism evidence="2 3">
    <name type="scientific">Scophthalmus maximus</name>
    <name type="common">Turbot</name>
    <name type="synonym">Psetta maxima</name>
    <dbReference type="NCBI Taxonomy" id="52904"/>
    <lineage>
        <taxon>Eukaryota</taxon>
        <taxon>Metazoa</taxon>
        <taxon>Chordata</taxon>
        <taxon>Craniata</taxon>
        <taxon>Vertebrata</taxon>
        <taxon>Euteleostomi</taxon>
        <taxon>Actinopterygii</taxon>
        <taxon>Neopterygii</taxon>
        <taxon>Teleostei</taxon>
        <taxon>Neoteleostei</taxon>
        <taxon>Acanthomorphata</taxon>
        <taxon>Carangaria</taxon>
        <taxon>Pleuronectiformes</taxon>
        <taxon>Pleuronectoidei</taxon>
        <taxon>Scophthalmidae</taxon>
        <taxon>Scophthalmus</taxon>
    </lineage>
</organism>
<dbReference type="AlphaFoldDB" id="A0A2U9CWP5"/>
<dbReference type="Gene3D" id="3.40.50.2300">
    <property type="match status" value="2"/>
</dbReference>
<evidence type="ECO:0000256" key="1">
    <source>
        <dbReference type="SAM" id="MobiDB-lite"/>
    </source>
</evidence>
<dbReference type="EMBL" id="CP026264">
    <property type="protein sequence ID" value="AWP21115.1"/>
    <property type="molecule type" value="Genomic_DNA"/>
</dbReference>
<proteinExistence type="predicted"/>